<dbReference type="GO" id="GO:0003841">
    <property type="term" value="F:1-acylglycerol-3-phosphate O-acyltransferase activity"/>
    <property type="evidence" value="ECO:0007669"/>
    <property type="project" value="UniProtKB-EC"/>
</dbReference>
<comment type="pathway">
    <text evidence="1">Lipid metabolism.</text>
</comment>
<dbReference type="Proteomes" id="UP000400981">
    <property type="component" value="Unassembled WGS sequence"/>
</dbReference>
<keyword evidence="5" id="KW-0812">Transmembrane</keyword>
<dbReference type="AlphaFoldDB" id="A0A5E4S9H9"/>
<evidence type="ECO:0000313" key="7">
    <source>
        <dbReference type="EMBL" id="VVD72516.1"/>
    </source>
</evidence>
<gene>
    <name evidence="7" type="primary">plsC_2</name>
    <name evidence="7" type="ORF">PEP31012_00684</name>
</gene>
<feature type="transmembrane region" description="Helical" evidence="5">
    <location>
        <begin position="7"/>
        <end position="31"/>
    </location>
</feature>
<proteinExistence type="predicted"/>
<keyword evidence="2 7" id="KW-0808">Transferase</keyword>
<feature type="domain" description="Phospholipid/glycerol acyltransferase" evidence="6">
    <location>
        <begin position="72"/>
        <end position="187"/>
    </location>
</feature>
<evidence type="ECO:0000313" key="8">
    <source>
        <dbReference type="Proteomes" id="UP000400981"/>
    </source>
</evidence>
<accession>A0A5E4S9H9</accession>
<dbReference type="PANTHER" id="PTHR10434:SF40">
    <property type="entry name" value="1-ACYL-SN-GLYCEROL-3-PHOSPHATE ACYLTRANSFERASE"/>
    <property type="match status" value="1"/>
</dbReference>
<reference evidence="7 8" key="1">
    <citation type="submission" date="2019-08" db="EMBL/GenBank/DDBJ databases">
        <authorList>
            <person name="Peeters C."/>
        </authorList>
    </citation>
    <scope>NUCLEOTIDE SEQUENCE [LARGE SCALE GENOMIC DNA]</scope>
    <source>
        <strain evidence="7 8">LMG 31012</strain>
    </source>
</reference>
<feature type="compositionally biased region" description="Low complexity" evidence="4">
    <location>
        <begin position="241"/>
        <end position="255"/>
    </location>
</feature>
<dbReference type="CDD" id="cd07989">
    <property type="entry name" value="LPLAT_AGPAT-like"/>
    <property type="match status" value="1"/>
</dbReference>
<evidence type="ECO:0000256" key="2">
    <source>
        <dbReference type="ARBA" id="ARBA00022679"/>
    </source>
</evidence>
<keyword evidence="8" id="KW-1185">Reference proteome</keyword>
<evidence type="ECO:0000259" key="6">
    <source>
        <dbReference type="SMART" id="SM00563"/>
    </source>
</evidence>
<dbReference type="SMART" id="SM00563">
    <property type="entry name" value="PlsC"/>
    <property type="match status" value="1"/>
</dbReference>
<name>A0A5E4S9H9_9BURK</name>
<evidence type="ECO:0000256" key="4">
    <source>
        <dbReference type="SAM" id="MobiDB-lite"/>
    </source>
</evidence>
<evidence type="ECO:0000256" key="5">
    <source>
        <dbReference type="SAM" id="Phobius"/>
    </source>
</evidence>
<dbReference type="SUPFAM" id="SSF69593">
    <property type="entry name" value="Glycerol-3-phosphate (1)-acyltransferase"/>
    <property type="match status" value="1"/>
</dbReference>
<protein>
    <submittedName>
        <fullName evidence="7">1-acyl-sn-glycerol-3-phosphate acyltransferase</fullName>
        <ecNumber evidence="7">2.3.1.51</ecNumber>
    </submittedName>
</protein>
<dbReference type="InterPro" id="IPR002123">
    <property type="entry name" value="Plipid/glycerol_acylTrfase"/>
</dbReference>
<dbReference type="RefSeq" id="WP_150587903.1">
    <property type="nucleotide sequence ID" value="NZ_CABPSH010000001.1"/>
</dbReference>
<keyword evidence="5" id="KW-1133">Transmembrane helix</keyword>
<feature type="region of interest" description="Disordered" evidence="4">
    <location>
        <begin position="241"/>
        <end position="267"/>
    </location>
</feature>
<dbReference type="EMBL" id="CABPSH010000001">
    <property type="protein sequence ID" value="VVD72516.1"/>
    <property type="molecule type" value="Genomic_DNA"/>
</dbReference>
<sequence>MLQLRSILFFIFQIVWTIPYAIVCFISFPFLSRVRRYWVAAGWCKVVIWVGDKLCGMRYRVIGWENLPETPAVLLSKHQSAWETVALPALMPRPLCFVFKRELLYVPFFGWALGLLSMIHINRSKGTDAFQSVVAQGRERLAEGSWIIMFPEGTRTKTGSRNKYKSGGARLAVATSAPVVPIAHNAGRVWPRNSFVKYPGEVIVSIGPVIETAGRTAEAVNADVAEWIEREMVRIDPSAYTAKAAKAAPHSSDASGSSDKPDTTPRT</sequence>
<dbReference type="Pfam" id="PF01553">
    <property type="entry name" value="Acyltransferase"/>
    <property type="match status" value="1"/>
</dbReference>
<dbReference type="OrthoDB" id="9812274at2"/>
<dbReference type="GO" id="GO:0006654">
    <property type="term" value="P:phosphatidic acid biosynthetic process"/>
    <property type="evidence" value="ECO:0007669"/>
    <property type="project" value="TreeGrafter"/>
</dbReference>
<organism evidence="7 8">
    <name type="scientific">Pandoraea eparura</name>
    <dbReference type="NCBI Taxonomy" id="2508291"/>
    <lineage>
        <taxon>Bacteria</taxon>
        <taxon>Pseudomonadati</taxon>
        <taxon>Pseudomonadota</taxon>
        <taxon>Betaproteobacteria</taxon>
        <taxon>Burkholderiales</taxon>
        <taxon>Burkholderiaceae</taxon>
        <taxon>Pandoraea</taxon>
    </lineage>
</organism>
<keyword evidence="3 7" id="KW-0012">Acyltransferase</keyword>
<evidence type="ECO:0000256" key="3">
    <source>
        <dbReference type="ARBA" id="ARBA00023315"/>
    </source>
</evidence>
<keyword evidence="5" id="KW-0472">Membrane</keyword>
<evidence type="ECO:0000256" key="1">
    <source>
        <dbReference type="ARBA" id="ARBA00005189"/>
    </source>
</evidence>
<dbReference type="PANTHER" id="PTHR10434">
    <property type="entry name" value="1-ACYL-SN-GLYCEROL-3-PHOSPHATE ACYLTRANSFERASE"/>
    <property type="match status" value="1"/>
</dbReference>
<dbReference type="EC" id="2.3.1.51" evidence="7"/>